<evidence type="ECO:0000256" key="1">
    <source>
        <dbReference type="ARBA" id="ARBA00010923"/>
    </source>
</evidence>
<evidence type="ECO:0000256" key="3">
    <source>
        <dbReference type="ARBA" id="ARBA00023125"/>
    </source>
</evidence>
<dbReference type="Pfam" id="PF01420">
    <property type="entry name" value="Methylase_S"/>
    <property type="match status" value="1"/>
</dbReference>
<accession>A0A1L2ZLP4</accession>
<protein>
    <recommendedName>
        <fullName evidence="4">Type I restriction modification DNA specificity domain-containing protein</fullName>
    </recommendedName>
</protein>
<evidence type="ECO:0000259" key="4">
    <source>
        <dbReference type="Pfam" id="PF01420"/>
    </source>
</evidence>
<evidence type="ECO:0000313" key="6">
    <source>
        <dbReference type="Proteomes" id="UP000183530"/>
    </source>
</evidence>
<dbReference type="OrthoDB" id="9798929at2"/>
<dbReference type="InterPro" id="IPR052021">
    <property type="entry name" value="Type-I_RS_S_subunit"/>
</dbReference>
<gene>
    <name evidence="5" type="ORF">BHE16_01630</name>
</gene>
<dbReference type="RefSeq" id="WP_071893408.1">
    <property type="nucleotide sequence ID" value="NZ_CP018135.1"/>
</dbReference>
<evidence type="ECO:0000313" key="5">
    <source>
        <dbReference type="EMBL" id="APF39932.1"/>
    </source>
</evidence>
<dbReference type="REBASE" id="166903">
    <property type="entry name" value="S.NaeB18ORF1625P"/>
</dbReference>
<sequence>MSEWREITIKNAAQTKGLIGGPFGSKLVSRDYVETGVPVIRGQNLGSGRWVDLTDSVFVSESKMERDLASNLAEPGDLIYTQRGTLGQVAIMPSDAPSCVISQSQMRLRVDPSIADPKFVFYWSTSPYFRKAIADHAIVAGVPHINLGILGSLPLLLPPISVQQSVARVLGSIDDLIENNRRRIEVLEEMARSIYREWFVKFRYPGHENVPLVDSELGPIPEGWAVTRLEESATFVSGGTKTKAAYADTGFVAFSAAGPDGFLSDFEIDGPGVVLSAVGARCGKTFWASGKWSSIANTIKIIPKDSSLTAAWLRFTTEDTNIWPKRGSAQPFVSISDARGVKSVRADHETHRRFEEVAMTMIDEAGALRDMMRSLIGLRDTLLPKLVTGQIDVSSLDLDTLIAEQVV</sequence>
<comment type="similarity">
    <text evidence="1">Belongs to the type-I restriction system S methylase family.</text>
</comment>
<evidence type="ECO:0000256" key="2">
    <source>
        <dbReference type="ARBA" id="ARBA00022747"/>
    </source>
</evidence>
<dbReference type="PANTHER" id="PTHR30408:SF13">
    <property type="entry name" value="TYPE I RESTRICTION ENZYME HINDI SPECIFICITY SUBUNIT"/>
    <property type="match status" value="1"/>
</dbReference>
<dbReference type="EMBL" id="CP018135">
    <property type="protein sequence ID" value="APF39932.1"/>
    <property type="molecule type" value="Genomic_DNA"/>
</dbReference>
<reference evidence="5 6" key="1">
    <citation type="submission" date="2016-11" db="EMBL/GenBank/DDBJ databases">
        <title>Genome sequencing of Zhihengliuella aestuarii B18 antagonistic to Plasmodiophora brassicae.</title>
        <authorList>
            <person name="Luo Y."/>
        </authorList>
    </citation>
    <scope>NUCLEOTIDE SEQUENCE [LARGE SCALE GENOMIC DNA]</scope>
    <source>
        <strain evidence="5 6">B18</strain>
    </source>
</reference>
<keyword evidence="3" id="KW-0238">DNA-binding</keyword>
<dbReference type="PANTHER" id="PTHR30408">
    <property type="entry name" value="TYPE-1 RESTRICTION ENZYME ECOKI SPECIFICITY PROTEIN"/>
    <property type="match status" value="1"/>
</dbReference>
<organism evidence="5 6">
    <name type="scientific">Neomicrococcus aestuarii</name>
    <dbReference type="NCBI Taxonomy" id="556325"/>
    <lineage>
        <taxon>Bacteria</taxon>
        <taxon>Bacillati</taxon>
        <taxon>Actinomycetota</taxon>
        <taxon>Actinomycetes</taxon>
        <taxon>Micrococcales</taxon>
        <taxon>Micrococcaceae</taxon>
        <taxon>Neomicrococcus</taxon>
    </lineage>
</organism>
<dbReference type="SUPFAM" id="SSF116734">
    <property type="entry name" value="DNA methylase specificity domain"/>
    <property type="match status" value="2"/>
</dbReference>
<dbReference type="AlphaFoldDB" id="A0A1L2ZLP4"/>
<dbReference type="KEGG" id="nae:BHE16_01630"/>
<keyword evidence="2" id="KW-0680">Restriction system</keyword>
<feature type="domain" description="Type I restriction modification DNA specificity" evidence="4">
    <location>
        <begin position="34"/>
        <end position="188"/>
    </location>
</feature>
<dbReference type="STRING" id="556325.BHE16_01630"/>
<proteinExistence type="inferred from homology"/>
<dbReference type="InterPro" id="IPR044946">
    <property type="entry name" value="Restrct_endonuc_typeI_TRD_sf"/>
</dbReference>
<dbReference type="Gene3D" id="3.90.220.20">
    <property type="entry name" value="DNA methylase specificity domains"/>
    <property type="match status" value="2"/>
</dbReference>
<dbReference type="InterPro" id="IPR000055">
    <property type="entry name" value="Restrct_endonuc_typeI_TRD"/>
</dbReference>
<name>A0A1L2ZLP4_9MICC</name>
<dbReference type="Proteomes" id="UP000183530">
    <property type="component" value="Chromosome"/>
</dbReference>
<dbReference type="GO" id="GO:0009307">
    <property type="term" value="P:DNA restriction-modification system"/>
    <property type="evidence" value="ECO:0007669"/>
    <property type="project" value="UniProtKB-KW"/>
</dbReference>
<keyword evidence="6" id="KW-1185">Reference proteome</keyword>
<dbReference type="GO" id="GO:0003677">
    <property type="term" value="F:DNA binding"/>
    <property type="evidence" value="ECO:0007669"/>
    <property type="project" value="UniProtKB-KW"/>
</dbReference>